<reference evidence="1" key="2">
    <citation type="journal article" date="2015" name="Data Brief">
        <title>Shoot transcriptome of the giant reed, Arundo donax.</title>
        <authorList>
            <person name="Barrero R.A."/>
            <person name="Guerrero F.D."/>
            <person name="Moolhuijzen P."/>
            <person name="Goolsby J.A."/>
            <person name="Tidwell J."/>
            <person name="Bellgard S.E."/>
            <person name="Bellgard M.I."/>
        </authorList>
    </citation>
    <scope>NUCLEOTIDE SEQUENCE</scope>
    <source>
        <tissue evidence="1">Shoot tissue taken approximately 20 cm above the soil surface</tissue>
    </source>
</reference>
<organism evidence="1">
    <name type="scientific">Arundo donax</name>
    <name type="common">Giant reed</name>
    <name type="synonym">Donax arundinaceus</name>
    <dbReference type="NCBI Taxonomy" id="35708"/>
    <lineage>
        <taxon>Eukaryota</taxon>
        <taxon>Viridiplantae</taxon>
        <taxon>Streptophyta</taxon>
        <taxon>Embryophyta</taxon>
        <taxon>Tracheophyta</taxon>
        <taxon>Spermatophyta</taxon>
        <taxon>Magnoliopsida</taxon>
        <taxon>Liliopsida</taxon>
        <taxon>Poales</taxon>
        <taxon>Poaceae</taxon>
        <taxon>PACMAD clade</taxon>
        <taxon>Arundinoideae</taxon>
        <taxon>Arundineae</taxon>
        <taxon>Arundo</taxon>
    </lineage>
</organism>
<dbReference type="EMBL" id="GBRH01222987">
    <property type="protein sequence ID" value="JAD74908.1"/>
    <property type="molecule type" value="Transcribed_RNA"/>
</dbReference>
<dbReference type="Pfam" id="PF25463">
    <property type="entry name" value="DUF7899"/>
    <property type="match status" value="1"/>
</dbReference>
<dbReference type="AlphaFoldDB" id="A0A0A9CKC3"/>
<name>A0A0A9CKC3_ARUDO</name>
<protein>
    <submittedName>
        <fullName evidence="1">Uncharacterized protein</fullName>
    </submittedName>
</protein>
<reference evidence="1" key="1">
    <citation type="submission" date="2014-09" db="EMBL/GenBank/DDBJ databases">
        <authorList>
            <person name="Magalhaes I.L.F."/>
            <person name="Oliveira U."/>
            <person name="Santos F.R."/>
            <person name="Vidigal T.H.D.A."/>
            <person name="Brescovit A.D."/>
            <person name="Santos A.J."/>
        </authorList>
    </citation>
    <scope>NUCLEOTIDE SEQUENCE</scope>
    <source>
        <tissue evidence="1">Shoot tissue taken approximately 20 cm above the soil surface</tissue>
    </source>
</reference>
<dbReference type="InterPro" id="IPR057221">
    <property type="entry name" value="DUF7899"/>
</dbReference>
<proteinExistence type="predicted"/>
<accession>A0A0A9CKC3</accession>
<dbReference type="PANTHER" id="PTHR31789:SF4">
    <property type="entry name" value="OS01G0817800 PROTEIN"/>
    <property type="match status" value="1"/>
</dbReference>
<sequence>MTSSAFIFLHDMQLFLTFHSRLVSVWNYRGELVTSFDDHLFWHPDCSDNSFCITSNKDLIISYCRAYPKDSSSDENACSINISEIVTGKVFGQNKGR</sequence>
<dbReference type="PANTHER" id="PTHR31789">
    <property type="entry name" value="OS05G0482600 PROTEIN"/>
    <property type="match status" value="1"/>
</dbReference>
<evidence type="ECO:0000313" key="1">
    <source>
        <dbReference type="EMBL" id="JAD74908.1"/>
    </source>
</evidence>